<dbReference type="InterPro" id="IPR002350">
    <property type="entry name" value="Kazal_dom"/>
</dbReference>
<feature type="domain" description="Kazal-like" evidence="2">
    <location>
        <begin position="64"/>
        <end position="88"/>
    </location>
</feature>
<evidence type="ECO:0000256" key="1">
    <source>
        <dbReference type="SAM" id="SignalP"/>
    </source>
</evidence>
<feature type="chain" id="PRO_5043920438" description="Kazal-like domain-containing protein" evidence="1">
    <location>
        <begin position="23"/>
        <end position="118"/>
    </location>
</feature>
<evidence type="ECO:0000313" key="3">
    <source>
        <dbReference type="EMBL" id="CAK7931931.1"/>
    </source>
</evidence>
<proteinExistence type="predicted"/>
<accession>A0AAV1UCL6</accession>
<dbReference type="CDD" id="cd00104">
    <property type="entry name" value="KAZAL_FS"/>
    <property type="match status" value="1"/>
</dbReference>
<organism evidence="3 4">
    <name type="scientific">Peronospora matthiolae</name>
    <dbReference type="NCBI Taxonomy" id="2874970"/>
    <lineage>
        <taxon>Eukaryota</taxon>
        <taxon>Sar</taxon>
        <taxon>Stramenopiles</taxon>
        <taxon>Oomycota</taxon>
        <taxon>Peronosporomycetes</taxon>
        <taxon>Peronosporales</taxon>
        <taxon>Peronosporaceae</taxon>
        <taxon>Peronospora</taxon>
    </lineage>
</organism>
<sequence>MMQLFFVPIMIVMVGMTSVVNALDREKRLEVLSPVHGRIVDFQYDDLLENQQERLCYDYELTQEENPVCASNGKRYSNPSVFEFNKCLIAAMDQLDIQIVDMEICRDAELEDLEHHDK</sequence>
<evidence type="ECO:0000313" key="4">
    <source>
        <dbReference type="Proteomes" id="UP001162060"/>
    </source>
</evidence>
<feature type="signal peptide" evidence="1">
    <location>
        <begin position="1"/>
        <end position="22"/>
    </location>
</feature>
<dbReference type="Proteomes" id="UP001162060">
    <property type="component" value="Unassembled WGS sequence"/>
</dbReference>
<protein>
    <recommendedName>
        <fullName evidence="2">Kazal-like domain-containing protein</fullName>
    </recommendedName>
</protein>
<evidence type="ECO:0000259" key="2">
    <source>
        <dbReference type="Pfam" id="PF07648"/>
    </source>
</evidence>
<keyword evidence="1" id="KW-0732">Signal</keyword>
<dbReference type="Pfam" id="PF07648">
    <property type="entry name" value="Kazal_2"/>
    <property type="match status" value="1"/>
</dbReference>
<dbReference type="SUPFAM" id="SSF100895">
    <property type="entry name" value="Kazal-type serine protease inhibitors"/>
    <property type="match status" value="1"/>
</dbReference>
<dbReference type="InterPro" id="IPR036058">
    <property type="entry name" value="Kazal_dom_sf"/>
</dbReference>
<dbReference type="Gene3D" id="3.30.60.30">
    <property type="match status" value="1"/>
</dbReference>
<name>A0AAV1UCL6_9STRA</name>
<reference evidence="3" key="1">
    <citation type="submission" date="2024-01" db="EMBL/GenBank/DDBJ databases">
        <authorList>
            <person name="Webb A."/>
        </authorList>
    </citation>
    <scope>NUCLEOTIDE SEQUENCE</scope>
    <source>
        <strain evidence="3">Pm1</strain>
    </source>
</reference>
<gene>
    <name evidence="3" type="ORF">PM001_LOCUS17081</name>
</gene>
<dbReference type="AlphaFoldDB" id="A0AAV1UCL6"/>
<comment type="caution">
    <text evidence="3">The sequence shown here is derived from an EMBL/GenBank/DDBJ whole genome shotgun (WGS) entry which is preliminary data.</text>
</comment>
<dbReference type="EMBL" id="CAKLBY020000187">
    <property type="protein sequence ID" value="CAK7931931.1"/>
    <property type="molecule type" value="Genomic_DNA"/>
</dbReference>